<sequence length="991" mass="107596">MTSLFAAVRPRQDVLVGALTESRFAASLEDVVTGTAPDAYGDADKFFTATYPSTGLRALLNEALGRLSGGNPTAASVIRLETSLGGGKTHNLIALYHAARGRLSRDRVAEFMDAALLPAEPIPQIGVFVGTSTGATTFPAIDGVSPRTVWGYLALQIGGREAYAHVRVDDEKLTAPGSSALKRVFGSKPTLIMIDEIARYYTTARGHRVGSSTLAQQTSAFLMALMEAVDSLPNAVLVITTTGVTDAFGEDTEMVLKAIEEARSLIARKELVLHPSVEADLPKILARRLFEEIPAGTASEVAEAYARAADRAYAAGLDLPQRMTGAGWATAISRTYPFHPSLIQVLDKRLSTIPNFQRTRGALRLLARAIRRLWDTRPENTQLLHVHHIDLADAILAEELSSRLDRAEYEPVIRADIATQPGGTPAHAEEVDARMGGHYARRLATTIYLYSLTRDVPGVQVAELYGAVLEPSDDPNLLQRALDQLEQSAWYLHADIRGLRFSTEASLVKLIQEAEGEISTTEARRQATKILAEQFRDSALKVKRHWEDAKVPDNADDAWLVILHWDDFGDARGVDAGDGVPAKIRELWERTPSGGVREFRNRLVFLAPTAGTHEAMVRAVRKHLALESLRRNSDVLAQLSDGKRDELKEKAKESQLLARVAVCNHVNLLYVPRGNGLEAVELDIATQASVKPNQTDAILERLAAMDKTLSAGDKPLDPVYVRTKLGQVLNSRQTTMELVRAFARRADLKMVLDRAQIVNLLQAGVRNGVWDYHDPERGDEGWATRDRLATAVRLGEDTFIWPPGSAPAPAEQACPFCGQVHPGRGCSGGDGPGPEPDPAERAFRGTGAAGAAFTSARAAAAEAGRHQLHELIIEIDHIGTGAGVELTRLHTMVSATRPATEVTYDIDLRVELSKPGQTAAVQFHGLASDYMPLREAVKQLLQPRQATLKATLRATFVEPLELSGDAVGDLARIANDTGPTKCTITLITEDT</sequence>
<name>A0A1H1DN61_9ACTN</name>
<accession>A0A1H1DN61</accession>
<dbReference type="RefSeq" id="WP_165634759.1">
    <property type="nucleotide sequence ID" value="NZ_FNKK01000002.1"/>
</dbReference>
<dbReference type="InterPro" id="IPR007555">
    <property type="entry name" value="DUF499"/>
</dbReference>
<evidence type="ECO:0000313" key="2">
    <source>
        <dbReference type="Proteomes" id="UP000217103"/>
    </source>
</evidence>
<gene>
    <name evidence="1" type="ORF">SAMN04489764_2084</name>
</gene>
<dbReference type="AlphaFoldDB" id="A0A1H1DN61"/>
<dbReference type="EMBL" id="FNKK01000002">
    <property type="protein sequence ID" value="SDQ77867.1"/>
    <property type="molecule type" value="Genomic_DNA"/>
</dbReference>
<protein>
    <submittedName>
        <fullName evidence="1">Predicted ATPase, AAA+ superfamily</fullName>
    </submittedName>
</protein>
<keyword evidence="2" id="KW-1185">Reference proteome</keyword>
<reference evidence="1 2" key="1">
    <citation type="submission" date="2016-10" db="EMBL/GenBank/DDBJ databases">
        <authorList>
            <person name="de Groot N.N."/>
        </authorList>
    </citation>
    <scope>NUCLEOTIDE SEQUENCE [LARGE SCALE GENOMIC DNA]</scope>
    <source>
        <strain evidence="1 2">DSM 43794</strain>
    </source>
</reference>
<evidence type="ECO:0000313" key="1">
    <source>
        <dbReference type="EMBL" id="SDQ77867.1"/>
    </source>
</evidence>
<organism evidence="1 2">
    <name type="scientific">Thermostaphylospora chromogena</name>
    <dbReference type="NCBI Taxonomy" id="35622"/>
    <lineage>
        <taxon>Bacteria</taxon>
        <taxon>Bacillati</taxon>
        <taxon>Actinomycetota</taxon>
        <taxon>Actinomycetes</taxon>
        <taxon>Streptosporangiales</taxon>
        <taxon>Thermomonosporaceae</taxon>
        <taxon>Thermostaphylospora</taxon>
    </lineage>
</organism>
<dbReference type="STRING" id="35622.SAMN04489764_2084"/>
<dbReference type="Proteomes" id="UP000217103">
    <property type="component" value="Unassembled WGS sequence"/>
</dbReference>
<proteinExistence type="predicted"/>
<dbReference type="Pfam" id="PF04465">
    <property type="entry name" value="DUF499"/>
    <property type="match status" value="1"/>
</dbReference>